<accession>Q1PYD0</accession>
<name>Q1PYD0_KUEST</name>
<dbReference type="SMART" id="SM01321">
    <property type="entry name" value="Y1_Tnp"/>
    <property type="match status" value="1"/>
</dbReference>
<evidence type="ECO:0000313" key="2">
    <source>
        <dbReference type="EMBL" id="CAJ72080.1"/>
    </source>
</evidence>
<dbReference type="GO" id="GO:0003677">
    <property type="term" value="F:DNA binding"/>
    <property type="evidence" value="ECO:0007669"/>
    <property type="project" value="InterPro"/>
</dbReference>
<dbReference type="EMBL" id="CT573072">
    <property type="protein sequence ID" value="CAJ72080.1"/>
    <property type="molecule type" value="Genomic_DNA"/>
</dbReference>
<evidence type="ECO:0000259" key="1">
    <source>
        <dbReference type="SMART" id="SM01321"/>
    </source>
</evidence>
<dbReference type="PANTHER" id="PTHR34322:SF2">
    <property type="entry name" value="TRANSPOSASE IS200-LIKE DOMAIN-CONTAINING PROTEIN"/>
    <property type="match status" value="1"/>
</dbReference>
<dbReference type="InterPro" id="IPR036515">
    <property type="entry name" value="Transposase_17_sf"/>
</dbReference>
<gene>
    <name evidence="2" type="ORF">kustd1335</name>
</gene>
<dbReference type="GO" id="GO:0006313">
    <property type="term" value="P:DNA transposition"/>
    <property type="evidence" value="ECO:0007669"/>
    <property type="project" value="InterPro"/>
</dbReference>
<dbReference type="GO" id="GO:0004803">
    <property type="term" value="F:transposase activity"/>
    <property type="evidence" value="ECO:0007669"/>
    <property type="project" value="InterPro"/>
</dbReference>
<sequence length="88" mass="10432">MDILSMTNHVHILVTSEQEEPLARGIEGTNLVYTQYINRKYKRSGRLWQSRFYSTIIEKMPYLWTVIRYIERNPVKDGLVKKAEPTCL</sequence>
<dbReference type="InterPro" id="IPR002686">
    <property type="entry name" value="Transposase_17"/>
</dbReference>
<dbReference type="Pfam" id="PF01797">
    <property type="entry name" value="Y1_Tnp"/>
    <property type="match status" value="1"/>
</dbReference>
<organism evidence="2">
    <name type="scientific">Kuenenia stuttgartiensis</name>
    <dbReference type="NCBI Taxonomy" id="174633"/>
    <lineage>
        <taxon>Bacteria</taxon>
        <taxon>Pseudomonadati</taxon>
        <taxon>Planctomycetota</taxon>
        <taxon>Candidatus Brocadiia</taxon>
        <taxon>Candidatus Brocadiales</taxon>
        <taxon>Candidatus Brocadiaceae</taxon>
        <taxon>Candidatus Kuenenia</taxon>
    </lineage>
</organism>
<protein>
    <recommendedName>
        <fullName evidence="1">Transposase IS200-like domain-containing protein</fullName>
    </recommendedName>
</protein>
<reference evidence="2" key="1">
    <citation type="journal article" date="2006" name="Nature">
        <title>Deciphering the evolution and metabolism of an anammox bacterium from a community genome.</title>
        <authorList>
            <person name="Strous M."/>
            <person name="Pelletier E."/>
            <person name="Mangenot S."/>
            <person name="Rattei T."/>
            <person name="Lehner A."/>
            <person name="Taylor M.W."/>
            <person name="Horn M."/>
            <person name="Daims H."/>
            <person name="Bartol-Mavel D."/>
            <person name="Wincker P."/>
            <person name="Barbe V."/>
            <person name="Fonknechten N."/>
            <person name="Vallenet D."/>
            <person name="Segurens B."/>
            <person name="Schenowitz-Truong C."/>
            <person name="Medigue C."/>
            <person name="Collingro A."/>
            <person name="Snel B."/>
            <person name="Dutilh B.E."/>
            <person name="OpDenCamp H.J.M."/>
            <person name="vanDerDrift C."/>
            <person name="Cirpus I."/>
            <person name="vanDePas-Schoonen K.T."/>
            <person name="Harhangi H.R."/>
            <person name="vanNiftrik L."/>
            <person name="Schmid M."/>
            <person name="Keltjens J."/>
            <person name="vanDeVossenberg J."/>
            <person name="Kartal B."/>
            <person name="Meier H."/>
            <person name="Frishman D."/>
            <person name="Huynen M.A."/>
            <person name="Mewes H."/>
            <person name="Weissenbach J."/>
            <person name="Jetten M.S.M."/>
            <person name="Wagner M."/>
            <person name="LePaslier D."/>
        </authorList>
    </citation>
    <scope>NUCLEOTIDE SEQUENCE</scope>
</reference>
<feature type="domain" description="Transposase IS200-like" evidence="1">
    <location>
        <begin position="3"/>
        <end position="73"/>
    </location>
</feature>
<reference evidence="2" key="2">
    <citation type="submission" date="2006-01" db="EMBL/GenBank/DDBJ databases">
        <authorList>
            <person name="Genoscope"/>
        </authorList>
    </citation>
    <scope>NUCLEOTIDE SEQUENCE</scope>
</reference>
<dbReference type="PANTHER" id="PTHR34322">
    <property type="entry name" value="TRANSPOSASE, Y1_TNP DOMAIN-CONTAINING"/>
    <property type="match status" value="1"/>
</dbReference>
<dbReference type="SUPFAM" id="SSF143422">
    <property type="entry name" value="Transposase IS200-like"/>
    <property type="match status" value="1"/>
</dbReference>
<proteinExistence type="predicted"/>
<dbReference type="Gene3D" id="3.30.70.1290">
    <property type="entry name" value="Transposase IS200-like"/>
    <property type="match status" value="1"/>
</dbReference>
<dbReference type="AlphaFoldDB" id="Q1PYD0"/>